<accession>A0ACC0ZBF4</accession>
<name>A0ACC0ZBF4_9ROSI</name>
<evidence type="ECO:0000313" key="1">
    <source>
        <dbReference type="EMBL" id="KAJ0047815.1"/>
    </source>
</evidence>
<dbReference type="EMBL" id="CM047737">
    <property type="protein sequence ID" value="KAJ0047815.1"/>
    <property type="molecule type" value="Genomic_DNA"/>
</dbReference>
<evidence type="ECO:0000313" key="2">
    <source>
        <dbReference type="Proteomes" id="UP001163603"/>
    </source>
</evidence>
<proteinExistence type="predicted"/>
<keyword evidence="2" id="KW-1185">Reference proteome</keyword>
<gene>
    <name evidence="1" type="ORF">Pint_15161</name>
</gene>
<organism evidence="1 2">
    <name type="scientific">Pistacia integerrima</name>
    <dbReference type="NCBI Taxonomy" id="434235"/>
    <lineage>
        <taxon>Eukaryota</taxon>
        <taxon>Viridiplantae</taxon>
        <taxon>Streptophyta</taxon>
        <taxon>Embryophyta</taxon>
        <taxon>Tracheophyta</taxon>
        <taxon>Spermatophyta</taxon>
        <taxon>Magnoliopsida</taxon>
        <taxon>eudicotyledons</taxon>
        <taxon>Gunneridae</taxon>
        <taxon>Pentapetalae</taxon>
        <taxon>rosids</taxon>
        <taxon>malvids</taxon>
        <taxon>Sapindales</taxon>
        <taxon>Anacardiaceae</taxon>
        <taxon>Pistacia</taxon>
    </lineage>
</organism>
<sequence length="357" mass="40845">MSNWSELSQDILLIVLEKLDNVCDYIRFCGVCSAWRSVGKTDSHRVRHQLPCLLFSSGRILPINQLPNPHPLKLPAISLPQDSVCRGSYRGWLAILNRDMTMHLQNPISGQRFALPPLTTLLYHHRRHYHHDTATWPVRKAILSSEPDSSSSTCFVSVICCQGDLFYCKLGDSTWTHLTLPNFVEDGGFTDVIYHMGQLLALQSTGTIFTFDFTSSCTRLIELDRVGYSWNHSYMVHCGDELLIVCRCTTCYGTTEFEVHKQDYTTKQWRKVKDIGGYALFLGYNRSLAMLATGLKDLKPNHIYFSYKLEWQSQRSPSENDVGMYDLGQSKLKPLCLNGNTAEKTSIWWVPKLQWIC</sequence>
<protein>
    <submittedName>
        <fullName evidence="1">Uncharacterized protein</fullName>
    </submittedName>
</protein>
<reference evidence="2" key="1">
    <citation type="journal article" date="2023" name="G3 (Bethesda)">
        <title>Genome assembly and association tests identify interacting loci associated with vigor, precocity, and sex in interspecific pistachio rootstocks.</title>
        <authorList>
            <person name="Palmer W."/>
            <person name="Jacygrad E."/>
            <person name="Sagayaradj S."/>
            <person name="Cavanaugh K."/>
            <person name="Han R."/>
            <person name="Bertier L."/>
            <person name="Beede B."/>
            <person name="Kafkas S."/>
            <person name="Golino D."/>
            <person name="Preece J."/>
            <person name="Michelmore R."/>
        </authorList>
    </citation>
    <scope>NUCLEOTIDE SEQUENCE [LARGE SCALE GENOMIC DNA]</scope>
</reference>
<comment type="caution">
    <text evidence="1">The sequence shown here is derived from an EMBL/GenBank/DDBJ whole genome shotgun (WGS) entry which is preliminary data.</text>
</comment>
<dbReference type="Proteomes" id="UP001163603">
    <property type="component" value="Chromosome 2"/>
</dbReference>